<reference evidence="5 6" key="2">
    <citation type="submission" date="2015-10" db="EMBL/GenBank/DDBJ databases">
        <title>Draft Genome Sequence of Prosthecomicrobium hirschii ATCC 27832.</title>
        <authorList>
            <person name="Daniel J."/>
            <person name="Givan S.A."/>
            <person name="Brun Y.V."/>
            <person name="Brown P.J."/>
        </authorList>
    </citation>
    <scope>NUCLEOTIDE SEQUENCE [LARGE SCALE GENOMIC DNA]</scope>
    <source>
        <strain evidence="5 6">16</strain>
    </source>
</reference>
<dbReference type="CDD" id="cd03885">
    <property type="entry name" value="M20_CPDG2"/>
    <property type="match status" value="1"/>
</dbReference>
<keyword evidence="2" id="KW-0378">Hydrolase</keyword>
<dbReference type="InterPro" id="IPR036264">
    <property type="entry name" value="Bact_exopeptidase_dim_dom"/>
</dbReference>
<dbReference type="InterPro" id="IPR050072">
    <property type="entry name" value="Peptidase_M20A"/>
</dbReference>
<dbReference type="Gene3D" id="3.40.630.10">
    <property type="entry name" value="Zn peptidases"/>
    <property type="match status" value="1"/>
</dbReference>
<dbReference type="STRING" id="665126.ABB55_26195"/>
<gene>
    <name evidence="5" type="ORF">ABB55_26195</name>
</gene>
<dbReference type="Pfam" id="PF07687">
    <property type="entry name" value="M20_dimer"/>
    <property type="match status" value="1"/>
</dbReference>
<feature type="active site" description="Proton acceptor" evidence="3">
    <location>
        <position position="149"/>
    </location>
</feature>
<dbReference type="PANTHER" id="PTHR43808:SF9">
    <property type="entry name" value="BLL0789 PROTEIN"/>
    <property type="match status" value="1"/>
</dbReference>
<name>A0A0P6WKL8_9HYPH</name>
<reference evidence="5 6" key="1">
    <citation type="submission" date="2015-09" db="EMBL/GenBank/DDBJ databases">
        <authorList>
            <person name="Jackson K.R."/>
            <person name="Lunt B.L."/>
            <person name="Fisher J.N.B."/>
            <person name="Gardner A.V."/>
            <person name="Bailey M.E."/>
            <person name="Deus L.M."/>
            <person name="Earl A.S."/>
            <person name="Gibby P.D."/>
            <person name="Hartmann K.A."/>
            <person name="Liu J.E."/>
            <person name="Manci A.M."/>
            <person name="Nielsen D.A."/>
            <person name="Solomon M.B."/>
            <person name="Breakwell D.P."/>
            <person name="Burnett S.H."/>
            <person name="Grose J.H."/>
        </authorList>
    </citation>
    <scope>NUCLEOTIDE SEQUENCE [LARGE SCALE GENOMIC DNA]</scope>
    <source>
        <strain evidence="5 6">16</strain>
    </source>
</reference>
<dbReference type="GO" id="GO:0016787">
    <property type="term" value="F:hydrolase activity"/>
    <property type="evidence" value="ECO:0007669"/>
    <property type="project" value="UniProtKB-KW"/>
</dbReference>
<dbReference type="EMBL" id="LJYW01000001">
    <property type="protein sequence ID" value="KPL55293.1"/>
    <property type="molecule type" value="Genomic_DNA"/>
</dbReference>
<keyword evidence="6" id="KW-1185">Reference proteome</keyword>
<keyword evidence="1" id="KW-0479">Metal-binding</keyword>
<dbReference type="SUPFAM" id="SSF53187">
    <property type="entry name" value="Zn-dependent exopeptidases"/>
    <property type="match status" value="1"/>
</dbReference>
<protein>
    <submittedName>
        <fullName evidence="5">Peptidase M20</fullName>
    </submittedName>
</protein>
<evidence type="ECO:0000256" key="3">
    <source>
        <dbReference type="PIRSR" id="PIRSR037238-1"/>
    </source>
</evidence>
<proteinExistence type="predicted"/>
<dbReference type="Pfam" id="PF01546">
    <property type="entry name" value="Peptidase_M20"/>
    <property type="match status" value="1"/>
</dbReference>
<evidence type="ECO:0000256" key="1">
    <source>
        <dbReference type="ARBA" id="ARBA00022723"/>
    </source>
</evidence>
<feature type="domain" description="Peptidase M20 dimerisation" evidence="4">
    <location>
        <begin position="184"/>
        <end position="285"/>
    </location>
</feature>
<sequence length="383" mass="39048">MTTLATRASAWLAPRRAEMEAFLQRLVDIDSGSRDQAGIDAVGDAMTALLEGDGIAVECFPNETYGAVLKAEIPGRSGGAPVLVMGHRDTVFPKGTVARRPFSRDGDLGFGPGVADMKGGLVVDLFVLRALKAAGGTDFPLIGLFTADEEIGSPSGRPMIEAVARGARAAFNAEPGRASGNVVTARKGGLTLDITVTGKAAHSGANHADGASAIGALAAKIVRLHALTDYAAGITTNVGTIRGGRTHNTVADHAEAELDIRFVAVDQLDGILAAVDAILAAEDVPGTRAGYEKGHLFLPLEARHSADLFARYQAAAAATGFAVDGEFTGGCADSGFTAALGVPSLCGLGPVGGGAHTDQEWCRLDTLVPRAQALAATIAGLDG</sequence>
<dbReference type="Proteomes" id="UP000048984">
    <property type="component" value="Unassembled WGS sequence"/>
</dbReference>
<evidence type="ECO:0000313" key="6">
    <source>
        <dbReference type="Proteomes" id="UP000048984"/>
    </source>
</evidence>
<dbReference type="RefSeq" id="WP_054361459.1">
    <property type="nucleotide sequence ID" value="NZ_LJYW01000001.1"/>
</dbReference>
<dbReference type="InterPro" id="IPR011650">
    <property type="entry name" value="Peptidase_M20_dimer"/>
</dbReference>
<organism evidence="5 6">
    <name type="scientific">Prosthecodimorpha hirschii</name>
    <dbReference type="NCBI Taxonomy" id="665126"/>
    <lineage>
        <taxon>Bacteria</taxon>
        <taxon>Pseudomonadati</taxon>
        <taxon>Pseudomonadota</taxon>
        <taxon>Alphaproteobacteria</taxon>
        <taxon>Hyphomicrobiales</taxon>
        <taxon>Ancalomicrobiaceae</taxon>
        <taxon>Prosthecodimorpha</taxon>
    </lineage>
</organism>
<dbReference type="PIRSF" id="PIRSF037238">
    <property type="entry name" value="Carboxypeptidase_G2"/>
    <property type="match status" value="1"/>
</dbReference>
<evidence type="ECO:0000256" key="2">
    <source>
        <dbReference type="ARBA" id="ARBA00022801"/>
    </source>
</evidence>
<dbReference type="InterPro" id="IPR002933">
    <property type="entry name" value="Peptidase_M20"/>
</dbReference>
<accession>A0A0P6WKL8</accession>
<dbReference type="AlphaFoldDB" id="A0A0P6WKL8"/>
<dbReference type="InterPro" id="IPR017150">
    <property type="entry name" value="Pept_M20_glutamate_carboxypep"/>
</dbReference>
<evidence type="ECO:0000259" key="4">
    <source>
        <dbReference type="Pfam" id="PF07687"/>
    </source>
</evidence>
<feature type="active site" evidence="3">
    <location>
        <position position="89"/>
    </location>
</feature>
<dbReference type="GO" id="GO:0046872">
    <property type="term" value="F:metal ion binding"/>
    <property type="evidence" value="ECO:0007669"/>
    <property type="project" value="UniProtKB-KW"/>
</dbReference>
<dbReference type="PANTHER" id="PTHR43808">
    <property type="entry name" value="ACETYLORNITHINE DEACETYLASE"/>
    <property type="match status" value="1"/>
</dbReference>
<comment type="caution">
    <text evidence="5">The sequence shown here is derived from an EMBL/GenBank/DDBJ whole genome shotgun (WGS) entry which is preliminary data.</text>
</comment>
<dbReference type="Gene3D" id="3.30.70.360">
    <property type="match status" value="1"/>
</dbReference>
<dbReference type="SUPFAM" id="SSF55031">
    <property type="entry name" value="Bacterial exopeptidase dimerisation domain"/>
    <property type="match status" value="1"/>
</dbReference>
<evidence type="ECO:0000313" key="5">
    <source>
        <dbReference type="EMBL" id="KPL55293.1"/>
    </source>
</evidence>